<evidence type="ECO:0000256" key="1">
    <source>
        <dbReference type="ARBA" id="ARBA00001554"/>
    </source>
</evidence>
<feature type="domain" description="4Fe-4S ferredoxin-type" evidence="6">
    <location>
        <begin position="303"/>
        <end position="335"/>
    </location>
</feature>
<proteinExistence type="inferred from homology"/>
<protein>
    <recommendedName>
        <fullName evidence="3">4a-hydroxytetrahydrobiopterin dehydratase</fullName>
        <ecNumber evidence="3">4.2.1.96</ecNumber>
    </recommendedName>
</protein>
<evidence type="ECO:0000259" key="6">
    <source>
        <dbReference type="PROSITE" id="PS51379"/>
    </source>
</evidence>
<dbReference type="GO" id="GO:0008124">
    <property type="term" value="F:4-alpha-hydroxytetrahydrobiopterin dehydratase activity"/>
    <property type="evidence" value="ECO:0007669"/>
    <property type="project" value="UniProtKB-EC"/>
</dbReference>
<dbReference type="PROSITE" id="PS51379">
    <property type="entry name" value="4FE4S_FER_2"/>
    <property type="match status" value="1"/>
</dbReference>
<dbReference type="EMBL" id="LUEZ02000122">
    <property type="protein sequence ID" value="RDB16883.1"/>
    <property type="molecule type" value="Genomic_DNA"/>
</dbReference>
<evidence type="ECO:0000256" key="3">
    <source>
        <dbReference type="ARBA" id="ARBA00013252"/>
    </source>
</evidence>
<dbReference type="AlphaFoldDB" id="A0A369JAY7"/>
<evidence type="ECO:0000256" key="2">
    <source>
        <dbReference type="ARBA" id="ARBA00006472"/>
    </source>
</evidence>
<name>A0A369JAY7_HYPMA</name>
<evidence type="ECO:0000256" key="5">
    <source>
        <dbReference type="SAM" id="MobiDB-lite"/>
    </source>
</evidence>
<evidence type="ECO:0000313" key="8">
    <source>
        <dbReference type="Proteomes" id="UP000076154"/>
    </source>
</evidence>
<dbReference type="Pfam" id="PF01329">
    <property type="entry name" value="Pterin_4a"/>
    <property type="match status" value="1"/>
</dbReference>
<dbReference type="GO" id="GO:0006729">
    <property type="term" value="P:tetrahydrobiopterin biosynthetic process"/>
    <property type="evidence" value="ECO:0007669"/>
    <property type="project" value="InterPro"/>
</dbReference>
<dbReference type="InParanoid" id="A0A369JAY7"/>
<feature type="compositionally biased region" description="Polar residues" evidence="5">
    <location>
        <begin position="38"/>
        <end position="60"/>
    </location>
</feature>
<dbReference type="Gene3D" id="3.30.1360.20">
    <property type="entry name" value="Transcriptional coactivator/pterin dehydratase"/>
    <property type="match status" value="1"/>
</dbReference>
<dbReference type="STRING" id="39966.A0A369JAY7"/>
<reference evidence="7" key="1">
    <citation type="submission" date="2018-04" db="EMBL/GenBank/DDBJ databases">
        <title>Whole genome sequencing of Hypsizygus marmoreus.</title>
        <authorList>
            <person name="Choi I.-G."/>
            <person name="Min B."/>
            <person name="Kim J.-G."/>
            <person name="Kim S."/>
            <person name="Oh Y.-L."/>
            <person name="Kong W.-S."/>
            <person name="Park H."/>
            <person name="Jeong J."/>
            <person name="Song E.-S."/>
        </authorList>
    </citation>
    <scope>NUCLEOTIDE SEQUENCE [LARGE SCALE GENOMIC DNA]</scope>
    <source>
        <strain evidence="7">51987-8</strain>
    </source>
</reference>
<dbReference type="Proteomes" id="UP000076154">
    <property type="component" value="Unassembled WGS sequence"/>
</dbReference>
<dbReference type="InterPro" id="IPR001533">
    <property type="entry name" value="Pterin_deHydtase"/>
</dbReference>
<feature type="region of interest" description="Disordered" evidence="5">
    <location>
        <begin position="37"/>
        <end position="127"/>
    </location>
</feature>
<dbReference type="SUPFAM" id="SSF55248">
    <property type="entry name" value="PCD-like"/>
    <property type="match status" value="1"/>
</dbReference>
<dbReference type="OrthoDB" id="3263285at2759"/>
<evidence type="ECO:0000256" key="4">
    <source>
        <dbReference type="ARBA" id="ARBA00023239"/>
    </source>
</evidence>
<comment type="caution">
    <text evidence="7">The sequence shown here is derived from an EMBL/GenBank/DDBJ whole genome shotgun (WGS) entry which is preliminary data.</text>
</comment>
<keyword evidence="4" id="KW-0456">Lyase</keyword>
<feature type="compositionally biased region" description="Low complexity" evidence="5">
    <location>
        <begin position="94"/>
        <end position="105"/>
    </location>
</feature>
<dbReference type="EC" id="4.2.1.96" evidence="3"/>
<dbReference type="InterPro" id="IPR017896">
    <property type="entry name" value="4Fe4S_Fe-S-bd"/>
</dbReference>
<comment type="similarity">
    <text evidence="2">Belongs to the pterin-4-alpha-carbinolamine dehydratase family.</text>
</comment>
<dbReference type="InterPro" id="IPR036428">
    <property type="entry name" value="PCD_sf"/>
</dbReference>
<organism evidence="7 8">
    <name type="scientific">Hypsizygus marmoreus</name>
    <name type="common">White beech mushroom</name>
    <name type="synonym">Agaricus marmoreus</name>
    <dbReference type="NCBI Taxonomy" id="39966"/>
    <lineage>
        <taxon>Eukaryota</taxon>
        <taxon>Fungi</taxon>
        <taxon>Dikarya</taxon>
        <taxon>Basidiomycota</taxon>
        <taxon>Agaricomycotina</taxon>
        <taxon>Agaricomycetes</taxon>
        <taxon>Agaricomycetidae</taxon>
        <taxon>Agaricales</taxon>
        <taxon>Tricholomatineae</taxon>
        <taxon>Lyophyllaceae</taxon>
        <taxon>Hypsizygus</taxon>
    </lineage>
</organism>
<sequence>MSTCAVRYLALAHRASAHRGLLSSALSARRNGGCSCSKYPTLTSGAQPFRRQASNSSPSNGKDPGAQDSSPQPVVVKESNQETTKSPPTPPSESPASSSLETSQSLGRKDGFDPLPSPPDYASGKTPDGITLLPINLPDPVSGWPTPWFHKFDVDKYLVPLYSRGWGIQYQRDYKNGVIPEFTAELVVRYEFKNFADAMRFINEVVAIAESENHHPTFLSITNQERPEVMVVTQTDSAARPMYYQVEARDMPGVTRRDLRLAYFIETLYEKYTTGSPRRIMKPHERPHWPKLLSTYRAHVAPARLKVDPKTKCNACGGHHVVQQCPMGALERRELRAPLCKRCGRRHQSNRCPQKLVAGTPPPRPCPNCQGNHWLVDCREPQMSRETAEELMLPIPET</sequence>
<comment type="catalytic activity">
    <reaction evidence="1">
        <text>(4aS,6R)-4a-hydroxy-L-erythro-5,6,7,8-tetrahydrobiopterin = (6R)-L-erythro-6,7-dihydrobiopterin + H2O</text>
        <dbReference type="Rhea" id="RHEA:11920"/>
        <dbReference type="ChEBI" id="CHEBI:15377"/>
        <dbReference type="ChEBI" id="CHEBI:15642"/>
        <dbReference type="ChEBI" id="CHEBI:43120"/>
        <dbReference type="EC" id="4.2.1.96"/>
    </reaction>
</comment>
<gene>
    <name evidence="7" type="primary">Pcbd2</name>
    <name evidence="7" type="ORF">Hypma_002520</name>
</gene>
<evidence type="ECO:0000313" key="7">
    <source>
        <dbReference type="EMBL" id="RDB16883.1"/>
    </source>
</evidence>
<accession>A0A369JAY7</accession>
<keyword evidence="8" id="KW-1185">Reference proteome</keyword>